<organism evidence="1 2">
    <name type="scientific">Acidianus sulfidivorans JP7</name>
    <dbReference type="NCBI Taxonomy" id="619593"/>
    <lineage>
        <taxon>Archaea</taxon>
        <taxon>Thermoproteota</taxon>
        <taxon>Thermoprotei</taxon>
        <taxon>Sulfolobales</taxon>
        <taxon>Sulfolobaceae</taxon>
        <taxon>Acidianus</taxon>
    </lineage>
</organism>
<dbReference type="GeneID" id="36838291"/>
<keyword evidence="2" id="KW-1185">Reference proteome</keyword>
<dbReference type="AlphaFoldDB" id="A0A2U9IP97"/>
<protein>
    <submittedName>
        <fullName evidence="1">Uncharacterized protein</fullName>
    </submittedName>
</protein>
<dbReference type="EMBL" id="CP029288">
    <property type="protein sequence ID" value="AWR97832.1"/>
    <property type="molecule type" value="Genomic_DNA"/>
</dbReference>
<dbReference type="RefSeq" id="WP_110380722.1">
    <property type="nucleotide sequence ID" value="NZ_CP029288.2"/>
</dbReference>
<evidence type="ECO:0000313" key="1">
    <source>
        <dbReference type="EMBL" id="AWR97832.1"/>
    </source>
</evidence>
<dbReference type="KEGG" id="asul:DFR86_09940"/>
<sequence>MAKKRKSLIKLNRTLLPIQDQTLEKYRKLYIQYKQQTNAKDIGDFISQILETIYPLISSKDLQSLNAAEIIENLKNSGYYIIPVQQDIVKKYNIFDEKFVDTFLSNYSPRNLIDGIKMFLNLHTSGATVIPKKEGICEEIQITFKFKPDKELEQILAQYIEKLITKLNYQIREYKDTDGNLKFLCCK</sequence>
<dbReference type="Proteomes" id="UP000248410">
    <property type="component" value="Chromosome"/>
</dbReference>
<gene>
    <name evidence="1" type="ORF">DFR86_09940</name>
</gene>
<evidence type="ECO:0000313" key="2">
    <source>
        <dbReference type="Proteomes" id="UP000248410"/>
    </source>
</evidence>
<reference evidence="1 2" key="1">
    <citation type="submission" date="2018-05" db="EMBL/GenBank/DDBJ databases">
        <title>Complete Genome Sequences of Extremely Thermoacidophilic, Metal-Mobilizing Type-Strain Members of the Archaeal Family Sulfolobaceae: Acidianus brierleyi DSM-1651T, Acidianus sulfidivorans DSM-18786T, Metallosphaera hakonensis DSM-7519T, and Metallosphaera prunae DSM-10039T.</title>
        <authorList>
            <person name="Counts J.A."/>
            <person name="Kelly R.M."/>
        </authorList>
    </citation>
    <scope>NUCLEOTIDE SEQUENCE [LARGE SCALE GENOMIC DNA]</scope>
    <source>
        <strain evidence="1 2">JP7</strain>
    </source>
</reference>
<name>A0A2U9IP97_9CREN</name>
<proteinExistence type="predicted"/>
<accession>A0A2U9IP97</accession>
<dbReference type="OrthoDB" id="374158at2157"/>